<evidence type="ECO:0000313" key="10">
    <source>
        <dbReference type="Proteomes" id="UP000094527"/>
    </source>
</evidence>
<protein>
    <recommendedName>
        <fullName evidence="1">Anaphase-promoting complex subunit 2</fullName>
    </recommendedName>
</protein>
<dbReference type="OMA" id="AAKWQES"/>
<dbReference type="SMART" id="SM00182">
    <property type="entry name" value="CULLIN"/>
    <property type="match status" value="1"/>
</dbReference>
<dbReference type="GO" id="GO:0031625">
    <property type="term" value="F:ubiquitin protein ligase binding"/>
    <property type="evidence" value="ECO:0007669"/>
    <property type="project" value="InterPro"/>
</dbReference>
<feature type="domain" description="Cullin family profile" evidence="8">
    <location>
        <begin position="393"/>
        <end position="587"/>
    </location>
</feature>
<dbReference type="PROSITE" id="PS50069">
    <property type="entry name" value="CULLIN_2"/>
    <property type="match status" value="1"/>
</dbReference>
<dbReference type="Gene3D" id="1.10.10.10">
    <property type="entry name" value="Winged helix-like DNA-binding domain superfamily/Winged helix DNA-binding domain"/>
    <property type="match status" value="1"/>
</dbReference>
<keyword evidence="4" id="KW-0833">Ubl conjugation pathway</keyword>
<dbReference type="Proteomes" id="UP000094527">
    <property type="component" value="Unassembled WGS sequence"/>
</dbReference>
<dbReference type="InterPro" id="IPR059120">
    <property type="entry name" value="Cullin-like_AB"/>
</dbReference>
<keyword evidence="3" id="KW-0498">Mitosis</keyword>
<dbReference type="PANTHER" id="PTHR45957">
    <property type="entry name" value="ANAPHASE-PROMOTING COMPLEX SUBUNIT 2"/>
    <property type="match status" value="1"/>
</dbReference>
<comment type="similarity">
    <text evidence="6">Belongs to the cullin family.</text>
</comment>
<evidence type="ECO:0000256" key="3">
    <source>
        <dbReference type="ARBA" id="ARBA00022776"/>
    </source>
</evidence>
<proteinExistence type="inferred from homology"/>
<evidence type="ECO:0000259" key="8">
    <source>
        <dbReference type="PROSITE" id="PS50069"/>
    </source>
</evidence>
<dbReference type="STRING" id="48709.A0A1D2N6C7"/>
<dbReference type="GO" id="GO:0070979">
    <property type="term" value="P:protein K11-linked ubiquitination"/>
    <property type="evidence" value="ECO:0007669"/>
    <property type="project" value="TreeGrafter"/>
</dbReference>
<name>A0A1D2N6C7_ORCCI</name>
<dbReference type="PANTHER" id="PTHR45957:SF1">
    <property type="entry name" value="ANAPHASE-PROMOTING COMPLEX SUBUNIT 2"/>
    <property type="match status" value="1"/>
</dbReference>
<keyword evidence="5" id="KW-0131">Cell cycle</keyword>
<evidence type="ECO:0000313" key="9">
    <source>
        <dbReference type="EMBL" id="ODN00819.1"/>
    </source>
</evidence>
<evidence type="ECO:0000256" key="6">
    <source>
        <dbReference type="PROSITE-ProRule" id="PRU00330"/>
    </source>
</evidence>
<dbReference type="InterPro" id="IPR014786">
    <property type="entry name" value="ANAPC2_C"/>
</dbReference>
<dbReference type="InterPro" id="IPR036317">
    <property type="entry name" value="Cullin_homology_sf"/>
</dbReference>
<dbReference type="Pfam" id="PF26557">
    <property type="entry name" value="Cullin_AB"/>
    <property type="match status" value="1"/>
</dbReference>
<reference evidence="9 10" key="1">
    <citation type="journal article" date="2016" name="Genome Biol. Evol.">
        <title>Gene Family Evolution Reflects Adaptation to Soil Environmental Stressors in the Genome of the Collembolan Orchesella cincta.</title>
        <authorList>
            <person name="Faddeeva-Vakhrusheva A."/>
            <person name="Derks M.F."/>
            <person name="Anvar S.Y."/>
            <person name="Agamennone V."/>
            <person name="Suring W."/>
            <person name="Smit S."/>
            <person name="van Straalen N.M."/>
            <person name="Roelofs D."/>
        </authorList>
    </citation>
    <scope>NUCLEOTIDE SEQUENCE [LARGE SCALE GENOMIC DNA]</scope>
    <source>
        <tissue evidence="9">Mixed pool</tissue>
    </source>
</reference>
<dbReference type="InterPro" id="IPR057975">
    <property type="entry name" value="TPR_ANAPC2"/>
</dbReference>
<dbReference type="Pfam" id="PF08672">
    <property type="entry name" value="ANAPC2"/>
    <property type="match status" value="1"/>
</dbReference>
<dbReference type="GO" id="GO:0051301">
    <property type="term" value="P:cell division"/>
    <property type="evidence" value="ECO:0007669"/>
    <property type="project" value="UniProtKB-KW"/>
</dbReference>
<sequence length="701" mass="79343">MRRIISLTDLDKCLRWCRSTAPDLFWSPFQRKDGQQSMEEWKCFEIVHQAASSTAIKFMAMMDKSIKPFSHAKCGDNSFEPFQFLCKNLAGLIFASYRKNVKLSAIDEIFENFYSCGFRAWMHLNDTSDTETMCTSGDTSFTVNGDTCEACSENPCACARITAVFKEANLALHALGLMEELAGPRMYNVIQGDIKQHIHKCVSEKYDVGHLDTLMQVCLLYLLISSFWISSTAVISKLKYLSVFVPEFPESQPILDDLRFCMKQVNLRGELVTDLKTALERRLLNAGVNTDNVLEAYVATVRALKFVDPSGILAQLVTPPVREYLRLREETVRVILVSLTDESGELAEELIKNPTYVDKKTVNMTNWRAWVPDPIDVPKDKHNLRKSDLIEALVSIYGSKTVFIDEYRALLADRLLRMIKPGCITREIKCLELLKLRFGESDLQKCEVMLKDVSDSQRLNVRFYEEDGAALANSDVKLTGLVVSAQFWPTFKKETLELPKPVEEAMEKYTKAFEMIKGNRTLEWQKQIGTVEVEVEHGGTTLTLTVSPAQATVIWHFQDKDQWNVEELSQVTGTTPSALKSRIAFWVSKGILTNMGDGVYGLVDSVSEGSKPGASRFTEEVDNDSPMTSMSTQRATELQMFWSYIEGMLTNLESLPLARIHSMLKLFATVECSSEELQKFLDEKVSQNMLVFSAGQYQLPK</sequence>
<dbReference type="EMBL" id="LJIJ01000185">
    <property type="protein sequence ID" value="ODN00819.1"/>
    <property type="molecule type" value="Genomic_DNA"/>
</dbReference>
<dbReference type="Gene3D" id="1.20.1310.10">
    <property type="entry name" value="Cullin Repeats"/>
    <property type="match status" value="1"/>
</dbReference>
<evidence type="ECO:0000256" key="7">
    <source>
        <dbReference type="SAM" id="MobiDB-lite"/>
    </source>
</evidence>
<feature type="region of interest" description="Disordered" evidence="7">
    <location>
        <begin position="609"/>
        <end position="630"/>
    </location>
</feature>
<dbReference type="InterPro" id="IPR016158">
    <property type="entry name" value="Cullin_homology"/>
</dbReference>
<gene>
    <name evidence="9" type="ORF">Ocin01_05871</name>
</gene>
<keyword evidence="2" id="KW-0132">Cell division</keyword>
<evidence type="ECO:0000256" key="4">
    <source>
        <dbReference type="ARBA" id="ARBA00022786"/>
    </source>
</evidence>
<dbReference type="SMART" id="SM01013">
    <property type="entry name" value="APC2"/>
    <property type="match status" value="1"/>
</dbReference>
<evidence type="ECO:0000256" key="5">
    <source>
        <dbReference type="ARBA" id="ARBA00023306"/>
    </source>
</evidence>
<dbReference type="Gene3D" id="3.30.230.130">
    <property type="entry name" value="Cullin, Chain C, Domain 2"/>
    <property type="match status" value="1"/>
</dbReference>
<organism evidence="9 10">
    <name type="scientific">Orchesella cincta</name>
    <name type="common">Springtail</name>
    <name type="synonym">Podura cincta</name>
    <dbReference type="NCBI Taxonomy" id="48709"/>
    <lineage>
        <taxon>Eukaryota</taxon>
        <taxon>Metazoa</taxon>
        <taxon>Ecdysozoa</taxon>
        <taxon>Arthropoda</taxon>
        <taxon>Hexapoda</taxon>
        <taxon>Collembola</taxon>
        <taxon>Entomobryomorpha</taxon>
        <taxon>Entomobryoidea</taxon>
        <taxon>Orchesellidae</taxon>
        <taxon>Orchesellinae</taxon>
        <taxon>Orchesella</taxon>
    </lineage>
</organism>
<dbReference type="GO" id="GO:0006511">
    <property type="term" value="P:ubiquitin-dependent protein catabolic process"/>
    <property type="evidence" value="ECO:0007669"/>
    <property type="project" value="InterPro"/>
</dbReference>
<dbReference type="GO" id="GO:0005680">
    <property type="term" value="C:anaphase-promoting complex"/>
    <property type="evidence" value="ECO:0007669"/>
    <property type="project" value="TreeGrafter"/>
</dbReference>
<dbReference type="GO" id="GO:0007091">
    <property type="term" value="P:metaphase/anaphase transition of mitotic cell cycle"/>
    <property type="evidence" value="ECO:0007669"/>
    <property type="project" value="TreeGrafter"/>
</dbReference>
<evidence type="ECO:0000256" key="1">
    <source>
        <dbReference type="ARBA" id="ARBA00016068"/>
    </source>
</evidence>
<evidence type="ECO:0000256" key="2">
    <source>
        <dbReference type="ARBA" id="ARBA00022618"/>
    </source>
</evidence>
<dbReference type="Pfam" id="PF25773">
    <property type="entry name" value="TPR_ANAPC2"/>
    <property type="match status" value="1"/>
</dbReference>
<dbReference type="SUPFAM" id="SSF75632">
    <property type="entry name" value="Cullin homology domain"/>
    <property type="match status" value="1"/>
</dbReference>
<dbReference type="SUPFAM" id="SSF46785">
    <property type="entry name" value="Winged helix' DNA-binding domain"/>
    <property type="match status" value="1"/>
</dbReference>
<keyword evidence="10" id="KW-1185">Reference proteome</keyword>
<accession>A0A1D2N6C7</accession>
<dbReference type="InterPro" id="IPR036388">
    <property type="entry name" value="WH-like_DNA-bd_sf"/>
</dbReference>
<comment type="caution">
    <text evidence="9">The sequence shown here is derived from an EMBL/GenBank/DDBJ whole genome shotgun (WGS) entry which is preliminary data.</text>
</comment>
<dbReference type="InterPro" id="IPR044554">
    <property type="entry name" value="ANAPC2"/>
</dbReference>
<dbReference type="OrthoDB" id="5581181at2759"/>
<dbReference type="InterPro" id="IPR036390">
    <property type="entry name" value="WH_DNA-bd_sf"/>
</dbReference>
<dbReference type="AlphaFoldDB" id="A0A1D2N6C7"/>